<evidence type="ECO:0000259" key="1">
    <source>
        <dbReference type="Pfam" id="PF02739"/>
    </source>
</evidence>
<keyword evidence="2" id="KW-0269">Exonuclease</keyword>
<reference evidence="2" key="1">
    <citation type="submission" date="2013-08" db="EMBL/GenBank/DDBJ databases">
        <authorList>
            <person name="Mendez C."/>
            <person name="Richter M."/>
            <person name="Ferrer M."/>
            <person name="Sanchez J."/>
        </authorList>
    </citation>
    <scope>NUCLEOTIDE SEQUENCE</scope>
</reference>
<dbReference type="InterPro" id="IPR020046">
    <property type="entry name" value="5-3_exonucl_a-hlix_arch_N"/>
</dbReference>
<dbReference type="SUPFAM" id="SSF88723">
    <property type="entry name" value="PIN domain-like"/>
    <property type="match status" value="1"/>
</dbReference>
<dbReference type="GO" id="GO:0004527">
    <property type="term" value="F:exonuclease activity"/>
    <property type="evidence" value="ECO:0007669"/>
    <property type="project" value="UniProtKB-KW"/>
</dbReference>
<dbReference type="Gene3D" id="3.40.50.1010">
    <property type="entry name" value="5'-nuclease"/>
    <property type="match status" value="1"/>
</dbReference>
<evidence type="ECO:0000313" key="2">
    <source>
        <dbReference type="EMBL" id="EQD43484.1"/>
    </source>
</evidence>
<keyword evidence="2" id="KW-0540">Nuclease</keyword>
<proteinExistence type="predicted"/>
<dbReference type="CDD" id="cd09859">
    <property type="entry name" value="PIN_53EXO"/>
    <property type="match status" value="1"/>
</dbReference>
<dbReference type="Pfam" id="PF02739">
    <property type="entry name" value="5_3_exonuc_N"/>
    <property type="match status" value="1"/>
</dbReference>
<dbReference type="InterPro" id="IPR029060">
    <property type="entry name" value="PIN-like_dom_sf"/>
</dbReference>
<name>T1ARX0_9ZZZZ</name>
<feature type="domain" description="5'-3' exonuclease alpha-helical arch N-terminal" evidence="1">
    <location>
        <begin position="11"/>
        <end position="82"/>
    </location>
</feature>
<dbReference type="EMBL" id="AUZY01009098">
    <property type="protein sequence ID" value="EQD43484.1"/>
    <property type="molecule type" value="Genomic_DNA"/>
</dbReference>
<organism evidence="2">
    <name type="scientific">mine drainage metagenome</name>
    <dbReference type="NCBI Taxonomy" id="410659"/>
    <lineage>
        <taxon>unclassified sequences</taxon>
        <taxon>metagenomes</taxon>
        <taxon>ecological metagenomes</taxon>
    </lineage>
</organism>
<keyword evidence="2" id="KW-0378">Hydrolase</keyword>
<dbReference type="AlphaFoldDB" id="T1ARX0"/>
<gene>
    <name evidence="2" type="ORF">B1B_13793</name>
</gene>
<accession>T1ARX0</accession>
<reference evidence="2" key="2">
    <citation type="journal article" date="2014" name="ISME J.">
        <title>Microbial stratification in low pH oxic and suboxic macroscopic growths along an acid mine drainage.</title>
        <authorList>
            <person name="Mendez-Garcia C."/>
            <person name="Mesa V."/>
            <person name="Sprenger R.R."/>
            <person name="Richter M."/>
            <person name="Diez M.S."/>
            <person name="Solano J."/>
            <person name="Bargiela R."/>
            <person name="Golyshina O.V."/>
            <person name="Manteca A."/>
            <person name="Ramos J.L."/>
            <person name="Gallego J.R."/>
            <person name="Llorente I."/>
            <person name="Martins Dos Santos V.A."/>
            <person name="Jensen O.N."/>
            <person name="Pelaez A.I."/>
            <person name="Sanchez J."/>
            <person name="Ferrer M."/>
        </authorList>
    </citation>
    <scope>NUCLEOTIDE SEQUENCE</scope>
</reference>
<comment type="caution">
    <text evidence="2">The sequence shown here is derived from an EMBL/GenBank/DDBJ whole genome shotgun (WGS) entry which is preliminary data.</text>
</comment>
<sequence length="97" mass="10251">MADPALDQRPLVLVDGMSLAFRAFFALSSDIATSGGLATNALHGFAAMLHSLIRSQRPRALAVAFDLPGGTFRDAMSEDYKGWAGRDARGARSPSSP</sequence>
<protein>
    <submittedName>
        <fullName evidence="2">Protein containing 5'-3' exonuclease</fullName>
    </submittedName>
</protein>
<dbReference type="GO" id="GO:0003677">
    <property type="term" value="F:DNA binding"/>
    <property type="evidence" value="ECO:0007669"/>
    <property type="project" value="InterPro"/>
</dbReference>